<accession>A0ABR1RQK1</accession>
<feature type="transmembrane region" description="Helical" evidence="7">
    <location>
        <begin position="151"/>
        <end position="177"/>
    </location>
</feature>
<dbReference type="PANTHER" id="PTHR33048">
    <property type="entry name" value="PTH11-LIKE INTEGRAL MEMBRANE PROTEIN (AFU_ORTHOLOGUE AFUA_5G11245)"/>
    <property type="match status" value="1"/>
</dbReference>
<sequence length="376" mass="40471">MAWAYNTDDDAPNRGLAISVIAIVFSSASLFAVLCRAYVRFVLLKFVGPETKWGLGLENIEHMPAEDVYNFGLVQYIGSPFYIIAILGFKLSLLISYLRIIPGRGWRITIICVGVACTMFHTTFLLVQLFLCTPIAKQWDKTIEEGSCVTAVPFYTSMASLTILFDLLVMFLPFPTLYRSRIQKRRKAVLLGLFATGLFITVTQILRIQTIKQLTSYLNSAPVTLWSNIEANLGIIVTCVPTLAPLVKYFAERTSRSSGGATGTTGANGGGTGGRKTAGARSASYGLQSLPSSCGDQKTGRGGGGGGGIVVSREVSVTTKCGCDSGGGGGNTAAGRKNNNYNESQESMIPRQEEQPEGVIVKKTEVHMVHEAAHDV</sequence>
<evidence type="ECO:0000256" key="3">
    <source>
        <dbReference type="ARBA" id="ARBA00022989"/>
    </source>
</evidence>
<evidence type="ECO:0000313" key="9">
    <source>
        <dbReference type="EMBL" id="KAK8017235.1"/>
    </source>
</evidence>
<feature type="transmembrane region" description="Helical" evidence="7">
    <location>
        <begin position="81"/>
        <end position="101"/>
    </location>
</feature>
<evidence type="ECO:0000259" key="8">
    <source>
        <dbReference type="Pfam" id="PF20684"/>
    </source>
</evidence>
<dbReference type="EMBL" id="JAQQWI010000011">
    <property type="protein sequence ID" value="KAK8017235.1"/>
    <property type="molecule type" value="Genomic_DNA"/>
</dbReference>
<evidence type="ECO:0000256" key="4">
    <source>
        <dbReference type="ARBA" id="ARBA00023136"/>
    </source>
</evidence>
<evidence type="ECO:0000313" key="10">
    <source>
        <dbReference type="Proteomes" id="UP001396898"/>
    </source>
</evidence>
<feature type="transmembrane region" description="Helical" evidence="7">
    <location>
        <begin position="189"/>
        <end position="211"/>
    </location>
</feature>
<feature type="transmembrane region" description="Helical" evidence="7">
    <location>
        <begin position="231"/>
        <end position="251"/>
    </location>
</feature>
<feature type="compositionally biased region" description="Gly residues" evidence="6">
    <location>
        <begin position="260"/>
        <end position="276"/>
    </location>
</feature>
<gene>
    <name evidence="9" type="ORF">PG991_008311</name>
</gene>
<feature type="transmembrane region" description="Helical" evidence="7">
    <location>
        <begin position="16"/>
        <end position="39"/>
    </location>
</feature>
<proteinExistence type="inferred from homology"/>
<keyword evidence="10" id="KW-1185">Reference proteome</keyword>
<comment type="subcellular location">
    <subcellularLocation>
        <location evidence="1">Membrane</location>
        <topology evidence="1">Multi-pass membrane protein</topology>
    </subcellularLocation>
</comment>
<feature type="compositionally biased region" description="Polar residues" evidence="6">
    <location>
        <begin position="285"/>
        <end position="296"/>
    </location>
</feature>
<evidence type="ECO:0000256" key="5">
    <source>
        <dbReference type="ARBA" id="ARBA00038359"/>
    </source>
</evidence>
<name>A0ABR1RQK1_9PEZI</name>
<protein>
    <recommendedName>
        <fullName evidence="8">Rhodopsin domain-containing protein</fullName>
    </recommendedName>
</protein>
<organism evidence="9 10">
    <name type="scientific">Apiospora marii</name>
    <dbReference type="NCBI Taxonomy" id="335849"/>
    <lineage>
        <taxon>Eukaryota</taxon>
        <taxon>Fungi</taxon>
        <taxon>Dikarya</taxon>
        <taxon>Ascomycota</taxon>
        <taxon>Pezizomycotina</taxon>
        <taxon>Sordariomycetes</taxon>
        <taxon>Xylariomycetidae</taxon>
        <taxon>Amphisphaeriales</taxon>
        <taxon>Apiosporaceae</taxon>
        <taxon>Apiospora</taxon>
    </lineage>
</organism>
<dbReference type="InterPro" id="IPR052337">
    <property type="entry name" value="SAT4-like"/>
</dbReference>
<dbReference type="Pfam" id="PF20684">
    <property type="entry name" value="Fung_rhodopsin"/>
    <property type="match status" value="1"/>
</dbReference>
<keyword evidence="3 7" id="KW-1133">Transmembrane helix</keyword>
<feature type="compositionally biased region" description="Gly residues" evidence="6">
    <location>
        <begin position="300"/>
        <end position="309"/>
    </location>
</feature>
<dbReference type="PANTHER" id="PTHR33048:SF64">
    <property type="entry name" value="INTEGRAL MEMBRANE PROTEIN"/>
    <property type="match status" value="1"/>
</dbReference>
<keyword evidence="4 7" id="KW-0472">Membrane</keyword>
<feature type="region of interest" description="Disordered" evidence="6">
    <location>
        <begin position="256"/>
        <end position="309"/>
    </location>
</feature>
<feature type="transmembrane region" description="Helical" evidence="7">
    <location>
        <begin position="108"/>
        <end position="131"/>
    </location>
</feature>
<feature type="domain" description="Rhodopsin" evidence="8">
    <location>
        <begin position="41"/>
        <end position="248"/>
    </location>
</feature>
<evidence type="ECO:0000256" key="1">
    <source>
        <dbReference type="ARBA" id="ARBA00004141"/>
    </source>
</evidence>
<reference evidence="9 10" key="1">
    <citation type="submission" date="2023-01" db="EMBL/GenBank/DDBJ databases">
        <title>Analysis of 21 Apiospora genomes using comparative genomics revels a genus with tremendous synthesis potential of carbohydrate active enzymes and secondary metabolites.</title>
        <authorList>
            <person name="Sorensen T."/>
        </authorList>
    </citation>
    <scope>NUCLEOTIDE SEQUENCE [LARGE SCALE GENOMIC DNA]</scope>
    <source>
        <strain evidence="9 10">CBS 20057</strain>
    </source>
</reference>
<dbReference type="InterPro" id="IPR049326">
    <property type="entry name" value="Rhodopsin_dom_fungi"/>
</dbReference>
<dbReference type="Proteomes" id="UP001396898">
    <property type="component" value="Unassembled WGS sequence"/>
</dbReference>
<comment type="caution">
    <text evidence="9">The sequence shown here is derived from an EMBL/GenBank/DDBJ whole genome shotgun (WGS) entry which is preliminary data.</text>
</comment>
<evidence type="ECO:0000256" key="6">
    <source>
        <dbReference type="SAM" id="MobiDB-lite"/>
    </source>
</evidence>
<evidence type="ECO:0000256" key="7">
    <source>
        <dbReference type="SAM" id="Phobius"/>
    </source>
</evidence>
<evidence type="ECO:0000256" key="2">
    <source>
        <dbReference type="ARBA" id="ARBA00022692"/>
    </source>
</evidence>
<keyword evidence="2 7" id="KW-0812">Transmembrane</keyword>
<comment type="similarity">
    <text evidence="5">Belongs to the SAT4 family.</text>
</comment>